<reference evidence="2 3" key="1">
    <citation type="journal article" date="2008" name="Nature">
        <title>The genome of the model beetle and pest Tribolium castaneum.</title>
        <authorList>
            <consortium name="Tribolium Genome Sequencing Consortium"/>
            <person name="Richards S."/>
            <person name="Gibbs R.A."/>
            <person name="Weinstock G.M."/>
            <person name="Brown S.J."/>
            <person name="Denell R."/>
            <person name="Beeman R.W."/>
            <person name="Gibbs R."/>
            <person name="Beeman R.W."/>
            <person name="Brown S.J."/>
            <person name="Bucher G."/>
            <person name="Friedrich M."/>
            <person name="Grimmelikhuijzen C.J."/>
            <person name="Klingler M."/>
            <person name="Lorenzen M."/>
            <person name="Richards S."/>
            <person name="Roth S."/>
            <person name="Schroder R."/>
            <person name="Tautz D."/>
            <person name="Zdobnov E.M."/>
            <person name="Muzny D."/>
            <person name="Gibbs R.A."/>
            <person name="Weinstock G.M."/>
            <person name="Attaway T."/>
            <person name="Bell S."/>
            <person name="Buhay C.J."/>
            <person name="Chandrabose M.N."/>
            <person name="Chavez D."/>
            <person name="Clerk-Blankenburg K.P."/>
            <person name="Cree A."/>
            <person name="Dao M."/>
            <person name="Davis C."/>
            <person name="Chacko J."/>
            <person name="Dinh H."/>
            <person name="Dugan-Rocha S."/>
            <person name="Fowler G."/>
            <person name="Garner T.T."/>
            <person name="Garnes J."/>
            <person name="Gnirke A."/>
            <person name="Hawes A."/>
            <person name="Hernandez J."/>
            <person name="Hines S."/>
            <person name="Holder M."/>
            <person name="Hume J."/>
            <person name="Jhangiani S.N."/>
            <person name="Joshi V."/>
            <person name="Khan Z.M."/>
            <person name="Jackson L."/>
            <person name="Kovar C."/>
            <person name="Kowis A."/>
            <person name="Lee S."/>
            <person name="Lewis L.R."/>
            <person name="Margolis J."/>
            <person name="Morgan M."/>
            <person name="Nazareth L.V."/>
            <person name="Nguyen N."/>
            <person name="Okwuonu G."/>
            <person name="Parker D."/>
            <person name="Richards S."/>
            <person name="Ruiz S.J."/>
            <person name="Santibanez J."/>
            <person name="Savard J."/>
            <person name="Scherer S.E."/>
            <person name="Schneider B."/>
            <person name="Sodergren E."/>
            <person name="Tautz D."/>
            <person name="Vattahil S."/>
            <person name="Villasana D."/>
            <person name="White C.S."/>
            <person name="Wright R."/>
            <person name="Park Y."/>
            <person name="Beeman R.W."/>
            <person name="Lord J."/>
            <person name="Oppert B."/>
            <person name="Lorenzen M."/>
            <person name="Brown S."/>
            <person name="Wang L."/>
            <person name="Savard J."/>
            <person name="Tautz D."/>
            <person name="Richards S."/>
            <person name="Weinstock G."/>
            <person name="Gibbs R.A."/>
            <person name="Liu Y."/>
            <person name="Worley K."/>
            <person name="Weinstock G."/>
            <person name="Elsik C.G."/>
            <person name="Reese J.T."/>
            <person name="Elhaik E."/>
            <person name="Landan G."/>
            <person name="Graur D."/>
            <person name="Arensburger P."/>
            <person name="Atkinson P."/>
            <person name="Beeman R.W."/>
            <person name="Beidler J."/>
            <person name="Brown S.J."/>
            <person name="Demuth J.P."/>
            <person name="Drury D.W."/>
            <person name="Du Y.Z."/>
            <person name="Fujiwara H."/>
            <person name="Lorenzen M."/>
            <person name="Maselli V."/>
            <person name="Osanai M."/>
            <person name="Park Y."/>
            <person name="Robertson H.M."/>
            <person name="Tu Z."/>
            <person name="Wang J.J."/>
            <person name="Wang S."/>
            <person name="Richards S."/>
            <person name="Song H."/>
            <person name="Zhang L."/>
            <person name="Sodergren E."/>
            <person name="Werner D."/>
            <person name="Stanke M."/>
            <person name="Morgenstern B."/>
            <person name="Solovyev V."/>
            <person name="Kosarev P."/>
            <person name="Brown G."/>
            <person name="Chen H.C."/>
            <person name="Ermolaeva O."/>
            <person name="Hlavina W."/>
            <person name="Kapustin Y."/>
            <person name="Kiryutin B."/>
            <person name="Kitts P."/>
            <person name="Maglott D."/>
            <person name="Pruitt K."/>
            <person name="Sapojnikov V."/>
            <person name="Souvorov A."/>
            <person name="Mackey A.J."/>
            <person name="Waterhouse R.M."/>
            <person name="Wyder S."/>
            <person name="Zdobnov E.M."/>
            <person name="Zdobnov E.M."/>
            <person name="Wyder S."/>
            <person name="Kriventseva E.V."/>
            <person name="Kadowaki T."/>
            <person name="Bork P."/>
            <person name="Aranda M."/>
            <person name="Bao R."/>
            <person name="Beermann A."/>
            <person name="Berns N."/>
            <person name="Bolognesi R."/>
            <person name="Bonneton F."/>
            <person name="Bopp D."/>
            <person name="Brown S.J."/>
            <person name="Bucher G."/>
            <person name="Butts T."/>
            <person name="Chaumot A."/>
            <person name="Denell R.E."/>
            <person name="Ferrier D.E."/>
            <person name="Friedrich M."/>
            <person name="Gordon C.M."/>
            <person name="Jindra M."/>
            <person name="Klingler M."/>
            <person name="Lan Q."/>
            <person name="Lattorff H.M."/>
            <person name="Laudet V."/>
            <person name="von Levetsow C."/>
            <person name="Liu Z."/>
            <person name="Lutz R."/>
            <person name="Lynch J.A."/>
            <person name="da Fonseca R.N."/>
            <person name="Posnien N."/>
            <person name="Reuter R."/>
            <person name="Roth S."/>
            <person name="Savard J."/>
            <person name="Schinko J.B."/>
            <person name="Schmitt C."/>
            <person name="Schoppmeier M."/>
            <person name="Schroder R."/>
            <person name="Shippy T.D."/>
            <person name="Simonnet F."/>
            <person name="Marques-Souza H."/>
            <person name="Tautz D."/>
            <person name="Tomoyasu Y."/>
            <person name="Trauner J."/>
            <person name="Van der Zee M."/>
            <person name="Vervoort M."/>
            <person name="Wittkopp N."/>
            <person name="Wimmer E.A."/>
            <person name="Yang X."/>
            <person name="Jones A.K."/>
            <person name="Sattelle D.B."/>
            <person name="Ebert P.R."/>
            <person name="Nelson D."/>
            <person name="Scott J.G."/>
            <person name="Beeman R.W."/>
            <person name="Muthukrishnan S."/>
            <person name="Kramer K.J."/>
            <person name="Arakane Y."/>
            <person name="Beeman R.W."/>
            <person name="Zhu Q."/>
            <person name="Hogenkamp D."/>
            <person name="Dixit R."/>
            <person name="Oppert B."/>
            <person name="Jiang H."/>
            <person name="Zou Z."/>
            <person name="Marshall J."/>
            <person name="Elpidina E."/>
            <person name="Vinokurov K."/>
            <person name="Oppert C."/>
            <person name="Zou Z."/>
            <person name="Evans J."/>
            <person name="Lu Z."/>
            <person name="Zhao P."/>
            <person name="Sumathipala N."/>
            <person name="Altincicek B."/>
            <person name="Vilcinskas A."/>
            <person name="Williams M."/>
            <person name="Hultmark D."/>
            <person name="Hetru C."/>
            <person name="Jiang H."/>
            <person name="Grimmelikhuijzen C.J."/>
            <person name="Hauser F."/>
            <person name="Cazzamali G."/>
            <person name="Williamson M."/>
            <person name="Park Y."/>
            <person name="Li B."/>
            <person name="Tanaka Y."/>
            <person name="Predel R."/>
            <person name="Neupert S."/>
            <person name="Schachtner J."/>
            <person name="Verleyen P."/>
            <person name="Raible F."/>
            <person name="Bork P."/>
            <person name="Friedrich M."/>
            <person name="Walden K.K."/>
            <person name="Robertson H.M."/>
            <person name="Angeli S."/>
            <person name="Foret S."/>
            <person name="Bucher G."/>
            <person name="Schuetz S."/>
            <person name="Maleszka R."/>
            <person name="Wimmer E.A."/>
            <person name="Beeman R.W."/>
            <person name="Lorenzen M."/>
            <person name="Tomoyasu Y."/>
            <person name="Miller S.C."/>
            <person name="Grossmann D."/>
            <person name="Bucher G."/>
        </authorList>
    </citation>
    <scope>NUCLEOTIDE SEQUENCE [LARGE SCALE GENOMIC DNA]</scope>
    <source>
        <strain evidence="2 3">Georgia GA2</strain>
    </source>
</reference>
<dbReference type="AlphaFoldDB" id="A0A139WCU1"/>
<organism evidence="2 3">
    <name type="scientific">Tribolium castaneum</name>
    <name type="common">Red flour beetle</name>
    <dbReference type="NCBI Taxonomy" id="7070"/>
    <lineage>
        <taxon>Eukaryota</taxon>
        <taxon>Metazoa</taxon>
        <taxon>Ecdysozoa</taxon>
        <taxon>Arthropoda</taxon>
        <taxon>Hexapoda</taxon>
        <taxon>Insecta</taxon>
        <taxon>Pterygota</taxon>
        <taxon>Neoptera</taxon>
        <taxon>Endopterygota</taxon>
        <taxon>Coleoptera</taxon>
        <taxon>Polyphaga</taxon>
        <taxon>Cucujiformia</taxon>
        <taxon>Tenebrionidae</taxon>
        <taxon>Tenebrionidae incertae sedis</taxon>
        <taxon>Tribolium</taxon>
    </lineage>
</organism>
<evidence type="ECO:0000256" key="1">
    <source>
        <dbReference type="SAM" id="MobiDB-lite"/>
    </source>
</evidence>
<dbReference type="InParanoid" id="A0A139WCU1"/>
<name>A0A139WCU1_TRICA</name>
<keyword evidence="3" id="KW-1185">Reference proteome</keyword>
<dbReference type="EMBL" id="KQ971366">
    <property type="protein sequence ID" value="KYB25651.1"/>
    <property type="molecule type" value="Genomic_DNA"/>
</dbReference>
<reference evidence="2 3" key="2">
    <citation type="journal article" date="2010" name="Nucleic Acids Res.">
        <title>BeetleBase in 2010: revisions to provide comprehensive genomic information for Tribolium castaneum.</title>
        <authorList>
            <person name="Kim H.S."/>
            <person name="Murphy T."/>
            <person name="Xia J."/>
            <person name="Caragea D."/>
            <person name="Park Y."/>
            <person name="Beeman R.W."/>
            <person name="Lorenzen M.D."/>
            <person name="Butcher S."/>
            <person name="Manak J.R."/>
            <person name="Brown S.J."/>
        </authorList>
    </citation>
    <scope>GENOME REANNOTATION</scope>
    <source>
        <strain evidence="2 3">Georgia GA2</strain>
    </source>
</reference>
<gene>
    <name evidence="2" type="primary">AUGUSTUS-3.0.2_32527</name>
    <name evidence="2" type="ORF">TcasGA2_TC032527</name>
</gene>
<accession>A0A139WCU1</accession>
<evidence type="ECO:0000313" key="2">
    <source>
        <dbReference type="EMBL" id="KYB25651.1"/>
    </source>
</evidence>
<feature type="region of interest" description="Disordered" evidence="1">
    <location>
        <begin position="1"/>
        <end position="48"/>
    </location>
</feature>
<feature type="compositionally biased region" description="Basic and acidic residues" evidence="1">
    <location>
        <begin position="1"/>
        <end position="20"/>
    </location>
</feature>
<dbReference type="Proteomes" id="UP000007266">
    <property type="component" value="Linkage group 9"/>
</dbReference>
<proteinExistence type="predicted"/>
<feature type="compositionally biased region" description="Basic and acidic residues" evidence="1">
    <location>
        <begin position="35"/>
        <end position="48"/>
    </location>
</feature>
<protein>
    <submittedName>
        <fullName evidence="2">Uncharacterized protein</fullName>
    </submittedName>
</protein>
<evidence type="ECO:0000313" key="3">
    <source>
        <dbReference type="Proteomes" id="UP000007266"/>
    </source>
</evidence>
<sequence length="86" mass="10537">MNTHRKESRLDDALGKRRIPENMSPIVTPVPKRKKQEERREPADPGVNKRLEMLKKWKTEKEKRKEEQKKARKKCRMSRWPWVFQI</sequence>